<comment type="caution">
    <text evidence="1">The sequence shown here is derived from an EMBL/GenBank/DDBJ whole genome shotgun (WGS) entry which is preliminary data.</text>
</comment>
<name>A0ABQ2DAV0_9DEIO</name>
<organism evidence="1 2">
    <name type="scientific">Deinococcus roseus</name>
    <dbReference type="NCBI Taxonomy" id="392414"/>
    <lineage>
        <taxon>Bacteria</taxon>
        <taxon>Thermotogati</taxon>
        <taxon>Deinococcota</taxon>
        <taxon>Deinococci</taxon>
        <taxon>Deinococcales</taxon>
        <taxon>Deinococcaceae</taxon>
        <taxon>Deinococcus</taxon>
    </lineage>
</organism>
<sequence>MTDPAGLEITEVKPYGQEVPEVTGQRCKCCHDLQCVLPQKKLAPYSFTLMVNYTEGVPDMDFYGNALTVDTTRSDVQPDIALDSSGAPIVV</sequence>
<accession>A0ABQ2DAV0</accession>
<proteinExistence type="predicted"/>
<reference evidence="2" key="1">
    <citation type="journal article" date="2019" name="Int. J. Syst. Evol. Microbiol.">
        <title>The Global Catalogue of Microorganisms (GCM) 10K type strain sequencing project: providing services to taxonomists for standard genome sequencing and annotation.</title>
        <authorList>
            <consortium name="The Broad Institute Genomics Platform"/>
            <consortium name="The Broad Institute Genome Sequencing Center for Infectious Disease"/>
            <person name="Wu L."/>
            <person name="Ma J."/>
        </authorList>
    </citation>
    <scope>NUCLEOTIDE SEQUENCE [LARGE SCALE GENOMIC DNA]</scope>
    <source>
        <strain evidence="2">JCM 14370</strain>
    </source>
</reference>
<evidence type="ECO:0000313" key="2">
    <source>
        <dbReference type="Proteomes" id="UP000632222"/>
    </source>
</evidence>
<dbReference type="Proteomes" id="UP000632222">
    <property type="component" value="Unassembled WGS sequence"/>
</dbReference>
<gene>
    <name evidence="1" type="ORF">GCM10008938_42160</name>
</gene>
<protein>
    <submittedName>
        <fullName evidence="1">Uncharacterized protein</fullName>
    </submittedName>
</protein>
<evidence type="ECO:0000313" key="1">
    <source>
        <dbReference type="EMBL" id="GGJ51702.1"/>
    </source>
</evidence>
<dbReference type="RefSeq" id="WP_189006490.1">
    <property type="nucleotide sequence ID" value="NZ_BMOD01000023.1"/>
</dbReference>
<dbReference type="EMBL" id="BMOD01000023">
    <property type="protein sequence ID" value="GGJ51702.1"/>
    <property type="molecule type" value="Genomic_DNA"/>
</dbReference>
<keyword evidence="2" id="KW-1185">Reference proteome</keyword>